<dbReference type="GO" id="GO:0005634">
    <property type="term" value="C:nucleus"/>
    <property type="evidence" value="ECO:0007669"/>
    <property type="project" value="TreeGrafter"/>
</dbReference>
<dbReference type="OrthoDB" id="5590473at2759"/>
<feature type="region of interest" description="Disordered" evidence="1">
    <location>
        <begin position="114"/>
        <end position="227"/>
    </location>
</feature>
<keyword evidence="3" id="KW-1185">Reference proteome</keyword>
<evidence type="ECO:0008006" key="4">
    <source>
        <dbReference type="Google" id="ProtNLM"/>
    </source>
</evidence>
<dbReference type="EMBL" id="MU006243">
    <property type="protein sequence ID" value="KAF2819738.1"/>
    <property type="molecule type" value="Genomic_DNA"/>
</dbReference>
<feature type="compositionally biased region" description="Polar residues" evidence="1">
    <location>
        <begin position="159"/>
        <end position="169"/>
    </location>
</feature>
<dbReference type="Gene3D" id="3.40.50.1010">
    <property type="entry name" value="5'-nuclease"/>
    <property type="match status" value="1"/>
</dbReference>
<evidence type="ECO:0000313" key="2">
    <source>
        <dbReference type="EMBL" id="KAF2819738.1"/>
    </source>
</evidence>
<feature type="compositionally biased region" description="Pro residues" evidence="1">
    <location>
        <begin position="204"/>
        <end position="213"/>
    </location>
</feature>
<protein>
    <recommendedName>
        <fullName evidence="4">NYN domain-containing protein</fullName>
    </recommendedName>
</protein>
<organism evidence="2 3">
    <name type="scientific">Ophiobolus disseminans</name>
    <dbReference type="NCBI Taxonomy" id="1469910"/>
    <lineage>
        <taxon>Eukaryota</taxon>
        <taxon>Fungi</taxon>
        <taxon>Dikarya</taxon>
        <taxon>Ascomycota</taxon>
        <taxon>Pezizomycotina</taxon>
        <taxon>Dothideomycetes</taxon>
        <taxon>Pleosporomycetidae</taxon>
        <taxon>Pleosporales</taxon>
        <taxon>Pleosporineae</taxon>
        <taxon>Phaeosphaeriaceae</taxon>
        <taxon>Ophiobolus</taxon>
    </lineage>
</organism>
<feature type="region of interest" description="Disordered" evidence="1">
    <location>
        <begin position="72"/>
        <end position="98"/>
    </location>
</feature>
<sequence length="584" mass="64954">MPSQPLDSGWNFSPVFDLIESDPHDVGSPTLRPETRPTKLSGGGVGLGNFWKLYESLGMSNEVVIPPVPLLDESELSNSDDAQLPPPTLGARQPPSTAVQERFIQVDEIVTPDLPIGTTKKQRRKARRQAEQALQEEAIKHQPTSESQSVLKAVADASPTKTSRAQSNVGAKIRPTSPVPQVPQTPNKPPRPILSKRSRSPVAPVTPQPPAPPSQLQTSPLKNGPTQFTILSKPAPFQYALAPQFLSQLQPAQAVPASSGLVPRNVRPVTVPRNSFYAGSQPHPVLVPVRPNSALVPATPSLVPFSRYPPSIAIRSQVDRHFHLFEKLLVRFLDERKWLIHPRQLINENTIAEGIHVFVDASNIMIGFRDMLRNNRVAQPYDLSFDSLALLMERRRPVAKRVLVGSHREANPLPATQRLMETCKAVGYECNIQEQVFIAREESQKRKFFNDVNKLGWQKAIQKRSGSGSDSETGAATPKMPVPQRWLEQGVDELLHLKMCQSMLDTELPSTMVLATGDGAEAEMSDGFLAHVERALRKGWKVELITWKQQTNGGYKRRAFRQKWGEQFTIIELDDFLEDLIDTP</sequence>
<reference evidence="2" key="1">
    <citation type="journal article" date="2020" name="Stud. Mycol.">
        <title>101 Dothideomycetes genomes: a test case for predicting lifestyles and emergence of pathogens.</title>
        <authorList>
            <person name="Haridas S."/>
            <person name="Albert R."/>
            <person name="Binder M."/>
            <person name="Bloem J."/>
            <person name="Labutti K."/>
            <person name="Salamov A."/>
            <person name="Andreopoulos B."/>
            <person name="Baker S."/>
            <person name="Barry K."/>
            <person name="Bills G."/>
            <person name="Bluhm B."/>
            <person name="Cannon C."/>
            <person name="Castanera R."/>
            <person name="Culley D."/>
            <person name="Daum C."/>
            <person name="Ezra D."/>
            <person name="Gonzalez J."/>
            <person name="Henrissat B."/>
            <person name="Kuo A."/>
            <person name="Liang C."/>
            <person name="Lipzen A."/>
            <person name="Lutzoni F."/>
            <person name="Magnuson J."/>
            <person name="Mondo S."/>
            <person name="Nolan M."/>
            <person name="Ohm R."/>
            <person name="Pangilinan J."/>
            <person name="Park H.-J."/>
            <person name="Ramirez L."/>
            <person name="Alfaro M."/>
            <person name="Sun H."/>
            <person name="Tritt A."/>
            <person name="Yoshinaga Y."/>
            <person name="Zwiers L.-H."/>
            <person name="Turgeon B."/>
            <person name="Goodwin S."/>
            <person name="Spatafora J."/>
            <person name="Crous P."/>
            <person name="Grigoriev I."/>
        </authorList>
    </citation>
    <scope>NUCLEOTIDE SEQUENCE</scope>
    <source>
        <strain evidence="2">CBS 113818</strain>
    </source>
</reference>
<name>A0A6A6ZFU0_9PLEO</name>
<evidence type="ECO:0000256" key="1">
    <source>
        <dbReference type="SAM" id="MobiDB-lite"/>
    </source>
</evidence>
<proteinExistence type="predicted"/>
<dbReference type="GO" id="GO:0005085">
    <property type="term" value="F:guanyl-nucleotide exchange factor activity"/>
    <property type="evidence" value="ECO:0007669"/>
    <property type="project" value="TreeGrafter"/>
</dbReference>
<accession>A0A6A6ZFU0</accession>
<gene>
    <name evidence="2" type="ORF">CC86DRAFT_334740</name>
</gene>
<feature type="region of interest" description="Disordered" evidence="1">
    <location>
        <begin position="21"/>
        <end position="40"/>
    </location>
</feature>
<dbReference type="GO" id="GO:0031267">
    <property type="term" value="F:small GTPase binding"/>
    <property type="evidence" value="ECO:0007669"/>
    <property type="project" value="TreeGrafter"/>
</dbReference>
<dbReference type="CDD" id="cd18724">
    <property type="entry name" value="PIN_LabA-like"/>
    <property type="match status" value="1"/>
</dbReference>
<evidence type="ECO:0000313" key="3">
    <source>
        <dbReference type="Proteomes" id="UP000799424"/>
    </source>
</evidence>
<dbReference type="AlphaFoldDB" id="A0A6A6ZFU0"/>
<dbReference type="GO" id="GO:0006606">
    <property type="term" value="P:protein import into nucleus"/>
    <property type="evidence" value="ECO:0007669"/>
    <property type="project" value="TreeGrafter"/>
</dbReference>
<dbReference type="Proteomes" id="UP000799424">
    <property type="component" value="Unassembled WGS sequence"/>
</dbReference>
<dbReference type="InterPro" id="IPR007681">
    <property type="entry name" value="Mog1"/>
</dbReference>
<dbReference type="PANTHER" id="PTHR15837">
    <property type="entry name" value="RAN GUANINE NUCLEOTIDE RELEASE FACTOR"/>
    <property type="match status" value="1"/>
</dbReference>
<dbReference type="PANTHER" id="PTHR15837:SF5">
    <property type="entry name" value="NYN DOMAIN-CONTAINING PROTEIN"/>
    <property type="match status" value="1"/>
</dbReference>
<feature type="compositionally biased region" description="Pro residues" evidence="1">
    <location>
        <begin position="177"/>
        <end position="192"/>
    </location>
</feature>